<dbReference type="Proteomes" id="UP001499852">
    <property type="component" value="Unassembled WGS sequence"/>
</dbReference>
<reference evidence="3" key="1">
    <citation type="journal article" date="2019" name="Int. J. Syst. Evol. Microbiol.">
        <title>The Global Catalogue of Microorganisms (GCM) 10K type strain sequencing project: providing services to taxonomists for standard genome sequencing and annotation.</title>
        <authorList>
            <consortium name="The Broad Institute Genomics Platform"/>
            <consortium name="The Broad Institute Genome Sequencing Center for Infectious Disease"/>
            <person name="Wu L."/>
            <person name="Ma J."/>
        </authorList>
    </citation>
    <scope>NUCLEOTIDE SEQUENCE [LARGE SCALE GENOMIC DNA]</scope>
    <source>
        <strain evidence="3">JCM 18053</strain>
    </source>
</reference>
<dbReference type="EMBL" id="BAABIA010000006">
    <property type="protein sequence ID" value="GAA5143732.1"/>
    <property type="molecule type" value="Genomic_DNA"/>
</dbReference>
<evidence type="ECO:0000313" key="3">
    <source>
        <dbReference type="Proteomes" id="UP001499852"/>
    </source>
</evidence>
<name>A0ABP9PB35_9BACT</name>
<feature type="region of interest" description="Disordered" evidence="1">
    <location>
        <begin position="1"/>
        <end position="26"/>
    </location>
</feature>
<gene>
    <name evidence="2" type="ORF">GCM10023213_32280</name>
</gene>
<evidence type="ECO:0008006" key="4">
    <source>
        <dbReference type="Google" id="ProtNLM"/>
    </source>
</evidence>
<dbReference type="RefSeq" id="WP_345737411.1">
    <property type="nucleotide sequence ID" value="NZ_BAABIA010000006.1"/>
</dbReference>
<organism evidence="2 3">
    <name type="scientific">Prosthecobacter algae</name>
    <dbReference type="NCBI Taxonomy" id="1144682"/>
    <lineage>
        <taxon>Bacteria</taxon>
        <taxon>Pseudomonadati</taxon>
        <taxon>Verrucomicrobiota</taxon>
        <taxon>Verrucomicrobiia</taxon>
        <taxon>Verrucomicrobiales</taxon>
        <taxon>Verrucomicrobiaceae</taxon>
        <taxon>Prosthecobacter</taxon>
    </lineage>
</organism>
<evidence type="ECO:0000313" key="2">
    <source>
        <dbReference type="EMBL" id="GAA5143732.1"/>
    </source>
</evidence>
<sequence>MIKRTKSNGADSAPQAGESTPTFRDNAEVNAKIDAYIQQNPKYWQYVQSMPRERMERAMVLTKVQQQERQQKLDQGVLRKIEGDPELKQSLQALVKDLPEEQQQNALVRMGSKVLRDIGFFKSRTQQQGGVKV</sequence>
<comment type="caution">
    <text evidence="2">The sequence shown here is derived from an EMBL/GenBank/DDBJ whole genome shotgun (WGS) entry which is preliminary data.</text>
</comment>
<proteinExistence type="predicted"/>
<evidence type="ECO:0000256" key="1">
    <source>
        <dbReference type="SAM" id="MobiDB-lite"/>
    </source>
</evidence>
<keyword evidence="3" id="KW-1185">Reference proteome</keyword>
<accession>A0ABP9PB35</accession>
<protein>
    <recommendedName>
        <fullName evidence="4">LTXXQ motif family protein</fullName>
    </recommendedName>
</protein>